<protein>
    <recommendedName>
        <fullName evidence="1">Phospholipid/glycerol acyltransferase domain-containing protein</fullName>
    </recommendedName>
</protein>
<dbReference type="Pfam" id="PF01553">
    <property type="entry name" value="Acyltransferase"/>
    <property type="match status" value="1"/>
</dbReference>
<gene>
    <name evidence="2" type="ORF">METZ01_LOCUS404611</name>
</gene>
<proteinExistence type="predicted"/>
<reference evidence="2" key="1">
    <citation type="submission" date="2018-05" db="EMBL/GenBank/DDBJ databases">
        <authorList>
            <person name="Lanie J.A."/>
            <person name="Ng W.-L."/>
            <person name="Kazmierczak K.M."/>
            <person name="Andrzejewski T.M."/>
            <person name="Davidsen T.M."/>
            <person name="Wayne K.J."/>
            <person name="Tettelin H."/>
            <person name="Glass J.I."/>
            <person name="Rusch D."/>
            <person name="Podicherti R."/>
            <person name="Tsui H.-C.T."/>
            <person name="Winkler M.E."/>
        </authorList>
    </citation>
    <scope>NUCLEOTIDE SEQUENCE</scope>
</reference>
<accession>A0A382VZ05</accession>
<dbReference type="AlphaFoldDB" id="A0A382VZ05"/>
<feature type="domain" description="Phospholipid/glycerol acyltransferase" evidence="1">
    <location>
        <begin position="43"/>
        <end position="122"/>
    </location>
</feature>
<feature type="non-terminal residue" evidence="2">
    <location>
        <position position="127"/>
    </location>
</feature>
<evidence type="ECO:0000259" key="1">
    <source>
        <dbReference type="Pfam" id="PF01553"/>
    </source>
</evidence>
<dbReference type="EMBL" id="UINC01155732">
    <property type="protein sequence ID" value="SVD51757.1"/>
    <property type="molecule type" value="Genomic_DNA"/>
</dbReference>
<name>A0A382VZ05_9ZZZZ</name>
<dbReference type="SUPFAM" id="SSF69593">
    <property type="entry name" value="Glycerol-3-phosphate (1)-acyltransferase"/>
    <property type="match status" value="1"/>
</dbReference>
<sequence length="127" mass="14825">MLDFSDKAYRYFPPKPNRIVEVFLRWVNRRFYLRGSEHRIAEVAVENPEVIAQVRKRAGNRLLFLPNHSTHSDPPIMTEVFRQVGIPASFMAAYDIFLQSKLNAWCMQRAGCFSVDREGSDRTSMKE</sequence>
<organism evidence="2">
    <name type="scientific">marine metagenome</name>
    <dbReference type="NCBI Taxonomy" id="408172"/>
    <lineage>
        <taxon>unclassified sequences</taxon>
        <taxon>metagenomes</taxon>
        <taxon>ecological metagenomes</taxon>
    </lineage>
</organism>
<dbReference type="InterPro" id="IPR002123">
    <property type="entry name" value="Plipid/glycerol_acylTrfase"/>
</dbReference>
<evidence type="ECO:0000313" key="2">
    <source>
        <dbReference type="EMBL" id="SVD51757.1"/>
    </source>
</evidence>
<dbReference type="GO" id="GO:0016746">
    <property type="term" value="F:acyltransferase activity"/>
    <property type="evidence" value="ECO:0007669"/>
    <property type="project" value="InterPro"/>
</dbReference>